<dbReference type="RefSeq" id="WP_117715226.1">
    <property type="nucleotide sequence ID" value="NZ_QROF01000008.1"/>
</dbReference>
<feature type="transmembrane region" description="Helical" evidence="2">
    <location>
        <begin position="41"/>
        <end position="62"/>
    </location>
</feature>
<evidence type="ECO:0000313" key="5">
    <source>
        <dbReference type="EMBL" id="RHL03717.1"/>
    </source>
</evidence>
<comment type="caution">
    <text evidence="3">The sequence shown here is derived from an EMBL/GenBank/DDBJ whole genome shotgun (WGS) entry which is preliminary data.</text>
</comment>
<evidence type="ECO:0000313" key="7">
    <source>
        <dbReference type="Proteomes" id="UP000286181"/>
    </source>
</evidence>
<evidence type="ECO:0000313" key="4">
    <source>
        <dbReference type="EMBL" id="RHA14760.1"/>
    </source>
</evidence>
<protein>
    <submittedName>
        <fullName evidence="3">Uncharacterized protein</fullName>
    </submittedName>
</protein>
<organism evidence="3 6">
    <name type="scientific">Agathobacter rectalis</name>
    <dbReference type="NCBI Taxonomy" id="39491"/>
    <lineage>
        <taxon>Bacteria</taxon>
        <taxon>Bacillati</taxon>
        <taxon>Bacillota</taxon>
        <taxon>Clostridia</taxon>
        <taxon>Lachnospirales</taxon>
        <taxon>Lachnospiraceae</taxon>
        <taxon>Agathobacter</taxon>
    </lineage>
</organism>
<dbReference type="EMBL" id="QSTI01000017">
    <property type="protein sequence ID" value="RGM47253.1"/>
    <property type="molecule type" value="Genomic_DNA"/>
</dbReference>
<dbReference type="EMBL" id="QROF01000008">
    <property type="protein sequence ID" value="RHL03717.1"/>
    <property type="molecule type" value="Genomic_DNA"/>
</dbReference>
<proteinExistence type="predicted"/>
<evidence type="ECO:0000313" key="3">
    <source>
        <dbReference type="EMBL" id="RGM47253.1"/>
    </source>
</evidence>
<keyword evidence="2" id="KW-1133">Transmembrane helix</keyword>
<feature type="transmembrane region" description="Helical" evidence="2">
    <location>
        <begin position="7"/>
        <end position="29"/>
    </location>
</feature>
<feature type="region of interest" description="Disordered" evidence="1">
    <location>
        <begin position="65"/>
        <end position="88"/>
    </location>
</feature>
<evidence type="ECO:0000256" key="2">
    <source>
        <dbReference type="SAM" id="Phobius"/>
    </source>
</evidence>
<dbReference type="Proteomes" id="UP000286181">
    <property type="component" value="Unassembled WGS sequence"/>
</dbReference>
<dbReference type="Proteomes" id="UP000260717">
    <property type="component" value="Unassembled WGS sequence"/>
</dbReference>
<accession>A0A395ZGT9</accession>
<gene>
    <name evidence="5" type="ORF">DW038_10135</name>
    <name evidence="4" type="ORF">DW948_04870</name>
    <name evidence="3" type="ORF">DXC13_10645</name>
</gene>
<evidence type="ECO:0000313" key="6">
    <source>
        <dbReference type="Proteomes" id="UP000260717"/>
    </source>
</evidence>
<reference evidence="6 7" key="1">
    <citation type="submission" date="2018-08" db="EMBL/GenBank/DDBJ databases">
        <title>A genome reference for cultivated species of the human gut microbiota.</title>
        <authorList>
            <person name="Zou Y."/>
            <person name="Xue W."/>
            <person name="Luo G."/>
        </authorList>
    </citation>
    <scope>NUCLEOTIDE SEQUENCE [LARGE SCALE GENOMIC DNA]</scope>
    <source>
        <strain evidence="5 7">AF39-14AC</strain>
        <strain evidence="4 8">AM44-1AT</strain>
        <strain evidence="3 6">OM08-12AT</strain>
    </source>
</reference>
<dbReference type="Proteomes" id="UP000286341">
    <property type="component" value="Unassembled WGS sequence"/>
</dbReference>
<evidence type="ECO:0000256" key="1">
    <source>
        <dbReference type="SAM" id="MobiDB-lite"/>
    </source>
</evidence>
<keyword evidence="2" id="KW-0812">Transmembrane</keyword>
<feature type="compositionally biased region" description="Basic and acidic residues" evidence="1">
    <location>
        <begin position="65"/>
        <end position="81"/>
    </location>
</feature>
<keyword evidence="2" id="KW-0472">Membrane</keyword>
<dbReference type="EMBL" id="QSFB01000005">
    <property type="protein sequence ID" value="RHA14760.1"/>
    <property type="molecule type" value="Genomic_DNA"/>
</dbReference>
<sequence>MKKTKRILALIGAILLLLLYVVAFVATVLDHTSDMRYWKAAVAATIIIPVLIWAYSFVYRLLKGSDKDSDDVNKNKTDVMDKNNTLHK</sequence>
<name>A0A395ZGT9_9FIRM</name>
<dbReference type="AlphaFoldDB" id="A0A395ZGT9"/>
<evidence type="ECO:0000313" key="8">
    <source>
        <dbReference type="Proteomes" id="UP000286341"/>
    </source>
</evidence>